<keyword evidence="3" id="KW-1185">Reference proteome</keyword>
<proteinExistence type="predicted"/>
<accession>A0AAD8HYV7</accession>
<sequence>MDKWRNPACSLDPDAYTQLFSFSQSAQTLSTLDDQTWKSSSGSTTRPSRISTAPTSTLWDQQTIHLAVNAWKADVRAYLNKIWTQNSTFKAMRQKEGPESSAGPPLLGKLRPPIMLGEVIKEPRFQYSANKRPVVNLNSGAIADLDACWLPLCLLAPSEEKANNEFTPEEIISDPGPIILIDECNVKIRD</sequence>
<reference evidence="2" key="2">
    <citation type="submission" date="2023-05" db="EMBL/GenBank/DDBJ databases">
        <authorList>
            <person name="Schelkunov M.I."/>
        </authorList>
    </citation>
    <scope>NUCLEOTIDE SEQUENCE</scope>
    <source>
        <strain evidence="2">Hsosn_3</strain>
        <tissue evidence="2">Leaf</tissue>
    </source>
</reference>
<feature type="region of interest" description="Disordered" evidence="1">
    <location>
        <begin position="33"/>
        <end position="54"/>
    </location>
</feature>
<dbReference type="EMBL" id="JAUIZM010000007">
    <property type="protein sequence ID" value="KAK1375359.1"/>
    <property type="molecule type" value="Genomic_DNA"/>
</dbReference>
<evidence type="ECO:0000256" key="1">
    <source>
        <dbReference type="SAM" id="MobiDB-lite"/>
    </source>
</evidence>
<comment type="caution">
    <text evidence="2">The sequence shown here is derived from an EMBL/GenBank/DDBJ whole genome shotgun (WGS) entry which is preliminary data.</text>
</comment>
<gene>
    <name evidence="2" type="ORF">POM88_031552</name>
</gene>
<evidence type="ECO:0000313" key="3">
    <source>
        <dbReference type="Proteomes" id="UP001237642"/>
    </source>
</evidence>
<dbReference type="AlphaFoldDB" id="A0AAD8HYV7"/>
<name>A0AAD8HYV7_9APIA</name>
<protein>
    <submittedName>
        <fullName evidence="2">Uncharacterized protein</fullName>
    </submittedName>
</protein>
<reference evidence="2" key="1">
    <citation type="submission" date="2023-02" db="EMBL/GenBank/DDBJ databases">
        <title>Genome of toxic invasive species Heracleum sosnowskyi carries increased number of genes despite the absence of recent whole-genome duplications.</title>
        <authorList>
            <person name="Schelkunov M."/>
            <person name="Shtratnikova V."/>
            <person name="Makarenko M."/>
            <person name="Klepikova A."/>
            <person name="Omelchenko D."/>
            <person name="Novikova G."/>
            <person name="Obukhova E."/>
            <person name="Bogdanov V."/>
            <person name="Penin A."/>
            <person name="Logacheva M."/>
        </authorList>
    </citation>
    <scope>NUCLEOTIDE SEQUENCE</scope>
    <source>
        <strain evidence="2">Hsosn_3</strain>
        <tissue evidence="2">Leaf</tissue>
    </source>
</reference>
<evidence type="ECO:0000313" key="2">
    <source>
        <dbReference type="EMBL" id="KAK1375359.1"/>
    </source>
</evidence>
<organism evidence="2 3">
    <name type="scientific">Heracleum sosnowskyi</name>
    <dbReference type="NCBI Taxonomy" id="360622"/>
    <lineage>
        <taxon>Eukaryota</taxon>
        <taxon>Viridiplantae</taxon>
        <taxon>Streptophyta</taxon>
        <taxon>Embryophyta</taxon>
        <taxon>Tracheophyta</taxon>
        <taxon>Spermatophyta</taxon>
        <taxon>Magnoliopsida</taxon>
        <taxon>eudicotyledons</taxon>
        <taxon>Gunneridae</taxon>
        <taxon>Pentapetalae</taxon>
        <taxon>asterids</taxon>
        <taxon>campanulids</taxon>
        <taxon>Apiales</taxon>
        <taxon>Apiaceae</taxon>
        <taxon>Apioideae</taxon>
        <taxon>apioid superclade</taxon>
        <taxon>Tordylieae</taxon>
        <taxon>Tordyliinae</taxon>
        <taxon>Heracleum</taxon>
    </lineage>
</organism>
<dbReference type="Proteomes" id="UP001237642">
    <property type="component" value="Unassembled WGS sequence"/>
</dbReference>